<name>A0AAV2I9W6_LYMST</name>
<reference evidence="3 4" key="1">
    <citation type="submission" date="2024-04" db="EMBL/GenBank/DDBJ databases">
        <authorList>
            <consortium name="Genoscope - CEA"/>
            <person name="William W."/>
        </authorList>
    </citation>
    <scope>NUCLEOTIDE SEQUENCE [LARGE SCALE GENOMIC DNA]</scope>
</reference>
<evidence type="ECO:0000259" key="2">
    <source>
        <dbReference type="PROSITE" id="PS51925"/>
    </source>
</evidence>
<dbReference type="InterPro" id="IPR019835">
    <property type="entry name" value="SWIB_domain"/>
</dbReference>
<dbReference type="InterPro" id="IPR036885">
    <property type="entry name" value="SWIB_MDM2_dom_sf"/>
</dbReference>
<dbReference type="Pfam" id="PF02201">
    <property type="entry name" value="SWIB"/>
    <property type="match status" value="1"/>
</dbReference>
<dbReference type="AlphaFoldDB" id="A0AAV2I9W6"/>
<dbReference type="Gene3D" id="1.10.245.10">
    <property type="entry name" value="SWIB/MDM2 domain"/>
    <property type="match status" value="1"/>
</dbReference>
<evidence type="ECO:0000313" key="3">
    <source>
        <dbReference type="EMBL" id="CAL1542345.1"/>
    </source>
</evidence>
<accession>A0AAV2I9W6</accession>
<dbReference type="SMART" id="SM00151">
    <property type="entry name" value="SWIB"/>
    <property type="match status" value="1"/>
</dbReference>
<evidence type="ECO:0000256" key="1">
    <source>
        <dbReference type="SAM" id="MobiDB-lite"/>
    </source>
</evidence>
<dbReference type="Proteomes" id="UP001497497">
    <property type="component" value="Unassembled WGS sequence"/>
</dbReference>
<organism evidence="3 4">
    <name type="scientific">Lymnaea stagnalis</name>
    <name type="common">Great pond snail</name>
    <name type="synonym">Helix stagnalis</name>
    <dbReference type="NCBI Taxonomy" id="6523"/>
    <lineage>
        <taxon>Eukaryota</taxon>
        <taxon>Metazoa</taxon>
        <taxon>Spiralia</taxon>
        <taxon>Lophotrochozoa</taxon>
        <taxon>Mollusca</taxon>
        <taxon>Gastropoda</taxon>
        <taxon>Heterobranchia</taxon>
        <taxon>Euthyneura</taxon>
        <taxon>Panpulmonata</taxon>
        <taxon>Hygrophila</taxon>
        <taxon>Lymnaeoidea</taxon>
        <taxon>Lymnaeidae</taxon>
        <taxon>Lymnaea</taxon>
    </lineage>
</organism>
<proteinExistence type="predicted"/>
<feature type="domain" description="DM2" evidence="2">
    <location>
        <begin position="167"/>
        <end position="244"/>
    </location>
</feature>
<dbReference type="PROSITE" id="PS51925">
    <property type="entry name" value="SWIB_MDM2"/>
    <property type="match status" value="1"/>
</dbReference>
<feature type="region of interest" description="Disordered" evidence="1">
    <location>
        <begin position="120"/>
        <end position="165"/>
    </location>
</feature>
<comment type="caution">
    <text evidence="3">The sequence shown here is derived from an EMBL/GenBank/DDBJ whole genome shotgun (WGS) entry which is preliminary data.</text>
</comment>
<dbReference type="PANTHER" id="PTHR13844">
    <property type="entry name" value="SWI/SNF-RELATED MATRIX-ASSOCIATED ACTIN-DEPENDENT REGULATOR OF CHROMATIN SUBFAMILY D"/>
    <property type="match status" value="1"/>
</dbReference>
<dbReference type="CDD" id="cd10567">
    <property type="entry name" value="SWIB-MDM2_like"/>
    <property type="match status" value="1"/>
</dbReference>
<feature type="compositionally biased region" description="Basic and acidic residues" evidence="1">
    <location>
        <begin position="149"/>
        <end position="164"/>
    </location>
</feature>
<keyword evidence="4" id="KW-1185">Reference proteome</keyword>
<sequence>MVSRALQAQRFVQIINQQLEILKEERNTMTGALDECINQVQSEVDVWVNRGHVEQTTCAEMSNRIQQVITLFIEKSVELSEKVESMNSLNSETTEYLAGSSTDAKRPTLLEQLYERRNKSVNSSNKHVSKKRNLTIKEDDSDVSSIEQSESRKHREKKPYEKKKTSLYSRPCHLSDLLAAVVGKSEMSRQDVLKTLWSIVKARNLQDPDDKQFMLCDAQMEALFGRKKVNLFGMMKYLKQHITDLP</sequence>
<evidence type="ECO:0000313" key="4">
    <source>
        <dbReference type="Proteomes" id="UP001497497"/>
    </source>
</evidence>
<dbReference type="EMBL" id="CAXITT010000481">
    <property type="protein sequence ID" value="CAL1542345.1"/>
    <property type="molecule type" value="Genomic_DNA"/>
</dbReference>
<gene>
    <name evidence="3" type="ORF">GSLYS_00015939001</name>
</gene>
<dbReference type="InterPro" id="IPR003121">
    <property type="entry name" value="SWIB_MDM2_domain"/>
</dbReference>
<protein>
    <recommendedName>
        <fullName evidence="2">DM2 domain-containing protein</fullName>
    </recommendedName>
</protein>
<dbReference type="SUPFAM" id="SSF47592">
    <property type="entry name" value="SWIB/MDM2 domain"/>
    <property type="match status" value="1"/>
</dbReference>